<reference evidence="2 3" key="1">
    <citation type="journal article" date="2018" name="Nat. Ecol. Evol.">
        <title>Pezizomycetes genomes reveal the molecular basis of ectomycorrhizal truffle lifestyle.</title>
        <authorList>
            <person name="Murat C."/>
            <person name="Payen T."/>
            <person name="Noel B."/>
            <person name="Kuo A."/>
            <person name="Morin E."/>
            <person name="Chen J."/>
            <person name="Kohler A."/>
            <person name="Krizsan K."/>
            <person name="Balestrini R."/>
            <person name="Da Silva C."/>
            <person name="Montanini B."/>
            <person name="Hainaut M."/>
            <person name="Levati E."/>
            <person name="Barry K.W."/>
            <person name="Belfiori B."/>
            <person name="Cichocki N."/>
            <person name="Clum A."/>
            <person name="Dockter R.B."/>
            <person name="Fauchery L."/>
            <person name="Guy J."/>
            <person name="Iotti M."/>
            <person name="Le Tacon F."/>
            <person name="Lindquist E.A."/>
            <person name="Lipzen A."/>
            <person name="Malagnac F."/>
            <person name="Mello A."/>
            <person name="Molinier V."/>
            <person name="Miyauchi S."/>
            <person name="Poulain J."/>
            <person name="Riccioni C."/>
            <person name="Rubini A."/>
            <person name="Sitrit Y."/>
            <person name="Splivallo R."/>
            <person name="Traeger S."/>
            <person name="Wang M."/>
            <person name="Zifcakova L."/>
            <person name="Wipf D."/>
            <person name="Zambonelli A."/>
            <person name="Paolocci F."/>
            <person name="Nowrousian M."/>
            <person name="Ottonello S."/>
            <person name="Baldrian P."/>
            <person name="Spatafora J.W."/>
            <person name="Henrissat B."/>
            <person name="Nagy L.G."/>
            <person name="Aury J.M."/>
            <person name="Wincker P."/>
            <person name="Grigoriev I.V."/>
            <person name="Bonfante P."/>
            <person name="Martin F.M."/>
        </authorList>
    </citation>
    <scope>NUCLEOTIDE SEQUENCE [LARGE SCALE GENOMIC DNA]</scope>
    <source>
        <strain evidence="2 3">RN42</strain>
    </source>
</reference>
<feature type="chain" id="PRO_5018233371" description="ShKT domain-containing protein" evidence="1">
    <location>
        <begin position="24"/>
        <end position="125"/>
    </location>
</feature>
<dbReference type="AlphaFoldDB" id="A0A3N4IPL2"/>
<evidence type="ECO:0000313" key="3">
    <source>
        <dbReference type="Proteomes" id="UP000275078"/>
    </source>
</evidence>
<sequence>MSGNPFAMLLWLLSLLLPALVAAHPQVTSTRTLPTESITPPIGTATLIIPTTSITWGEPEEPTRPPKLPPIVDCDSFVHPCYIYHEEEPCSAEWWRLLKKCEKDRCIIWKRHPGWVCLNKDVKPE</sequence>
<dbReference type="Proteomes" id="UP000275078">
    <property type="component" value="Unassembled WGS sequence"/>
</dbReference>
<evidence type="ECO:0008006" key="4">
    <source>
        <dbReference type="Google" id="ProtNLM"/>
    </source>
</evidence>
<evidence type="ECO:0000313" key="2">
    <source>
        <dbReference type="EMBL" id="RPA88122.1"/>
    </source>
</evidence>
<organism evidence="2 3">
    <name type="scientific">Ascobolus immersus RN42</name>
    <dbReference type="NCBI Taxonomy" id="1160509"/>
    <lineage>
        <taxon>Eukaryota</taxon>
        <taxon>Fungi</taxon>
        <taxon>Dikarya</taxon>
        <taxon>Ascomycota</taxon>
        <taxon>Pezizomycotina</taxon>
        <taxon>Pezizomycetes</taxon>
        <taxon>Pezizales</taxon>
        <taxon>Ascobolaceae</taxon>
        <taxon>Ascobolus</taxon>
    </lineage>
</organism>
<keyword evidence="3" id="KW-1185">Reference proteome</keyword>
<proteinExistence type="predicted"/>
<accession>A0A3N4IPL2</accession>
<gene>
    <name evidence="2" type="ORF">BJ508DRAFT_410010</name>
</gene>
<evidence type="ECO:0000256" key="1">
    <source>
        <dbReference type="SAM" id="SignalP"/>
    </source>
</evidence>
<protein>
    <recommendedName>
        <fullName evidence="4">ShKT domain-containing protein</fullName>
    </recommendedName>
</protein>
<keyword evidence="1" id="KW-0732">Signal</keyword>
<name>A0A3N4IPL2_ASCIM</name>
<feature type="signal peptide" evidence="1">
    <location>
        <begin position="1"/>
        <end position="23"/>
    </location>
</feature>
<dbReference type="EMBL" id="ML119645">
    <property type="protein sequence ID" value="RPA88122.1"/>
    <property type="molecule type" value="Genomic_DNA"/>
</dbReference>